<keyword evidence="3" id="KW-1185">Reference proteome</keyword>
<organism evidence="2 3">
    <name type="scientific">Nocardioides bruguierae</name>
    <dbReference type="NCBI Taxonomy" id="2945102"/>
    <lineage>
        <taxon>Bacteria</taxon>
        <taxon>Bacillati</taxon>
        <taxon>Actinomycetota</taxon>
        <taxon>Actinomycetes</taxon>
        <taxon>Propionibacteriales</taxon>
        <taxon>Nocardioidaceae</taxon>
        <taxon>Nocardioides</taxon>
    </lineage>
</organism>
<dbReference type="Pfam" id="PF03009">
    <property type="entry name" value="GDPD"/>
    <property type="match status" value="1"/>
</dbReference>
<dbReference type="PANTHER" id="PTHR46211">
    <property type="entry name" value="GLYCEROPHOSPHORYL DIESTER PHOSPHODIESTERASE"/>
    <property type="match status" value="1"/>
</dbReference>
<dbReference type="GO" id="GO:0008081">
    <property type="term" value="F:phosphoric diester hydrolase activity"/>
    <property type="evidence" value="ECO:0007669"/>
    <property type="project" value="InterPro"/>
</dbReference>
<accession>A0A9X2IET2</accession>
<sequence>MPIHPRLPGRPVLVSAHRCGAGDDRSLENTRPALEAALASGVDFVEVDVRRCADGTLVCFHDERVTLQGRRVRLESLDYAAFAAAAPQHLLFEDVLRLLAGRARAHVDLKLTSPTSSYADPASTHEVAVTRLALEHLRPADVIVTTLVDKSVRAVRDWADAHGHDILVGLSLGRPVTELPWWRQVAARLSEIRPARRIRASRANLVVAQYTVARLGAASFARRHGIPLLVWTVDSERGLRRWLRPGRAWLVTSNHPDRALAVRDAHRGGRYGIGARWLHPEERVALRPHRVRRRRRTVTARGARARGLRAGRIDP</sequence>
<dbReference type="Proteomes" id="UP001139485">
    <property type="component" value="Unassembled WGS sequence"/>
</dbReference>
<dbReference type="InterPro" id="IPR030395">
    <property type="entry name" value="GP_PDE_dom"/>
</dbReference>
<dbReference type="InterPro" id="IPR017946">
    <property type="entry name" value="PLC-like_Pdiesterase_TIM-brl"/>
</dbReference>
<dbReference type="PANTHER" id="PTHR46211:SF14">
    <property type="entry name" value="GLYCEROPHOSPHODIESTER PHOSPHODIESTERASE"/>
    <property type="match status" value="1"/>
</dbReference>
<evidence type="ECO:0000259" key="1">
    <source>
        <dbReference type="PROSITE" id="PS51704"/>
    </source>
</evidence>
<reference evidence="2" key="1">
    <citation type="submission" date="2022-05" db="EMBL/GenBank/DDBJ databases">
        <authorList>
            <person name="Tuo L."/>
        </authorList>
    </citation>
    <scope>NUCLEOTIDE SEQUENCE</scope>
    <source>
        <strain evidence="2">BSK12Z-4</strain>
    </source>
</reference>
<dbReference type="SUPFAM" id="SSF51695">
    <property type="entry name" value="PLC-like phosphodiesterases"/>
    <property type="match status" value="1"/>
</dbReference>
<name>A0A9X2IET2_9ACTN</name>
<dbReference type="RefSeq" id="WP_250825872.1">
    <property type="nucleotide sequence ID" value="NZ_JAMOIL010000001.1"/>
</dbReference>
<dbReference type="GO" id="GO:0006629">
    <property type="term" value="P:lipid metabolic process"/>
    <property type="evidence" value="ECO:0007669"/>
    <property type="project" value="InterPro"/>
</dbReference>
<dbReference type="EMBL" id="JAMOIL010000001">
    <property type="protein sequence ID" value="MCM0618940.1"/>
    <property type="molecule type" value="Genomic_DNA"/>
</dbReference>
<dbReference type="CDD" id="cd08556">
    <property type="entry name" value="GDPD"/>
    <property type="match status" value="1"/>
</dbReference>
<proteinExistence type="predicted"/>
<dbReference type="Gene3D" id="3.20.20.190">
    <property type="entry name" value="Phosphatidylinositol (PI) phosphodiesterase"/>
    <property type="match status" value="1"/>
</dbReference>
<protein>
    <submittedName>
        <fullName evidence="2">Glycerophosphodiester phosphodiesterase</fullName>
    </submittedName>
</protein>
<feature type="domain" description="GP-PDE" evidence="1">
    <location>
        <begin position="12"/>
        <end position="263"/>
    </location>
</feature>
<dbReference type="AlphaFoldDB" id="A0A9X2IET2"/>
<evidence type="ECO:0000313" key="3">
    <source>
        <dbReference type="Proteomes" id="UP001139485"/>
    </source>
</evidence>
<comment type="caution">
    <text evidence="2">The sequence shown here is derived from an EMBL/GenBank/DDBJ whole genome shotgun (WGS) entry which is preliminary data.</text>
</comment>
<evidence type="ECO:0000313" key="2">
    <source>
        <dbReference type="EMBL" id="MCM0618940.1"/>
    </source>
</evidence>
<gene>
    <name evidence="2" type="ORF">M8330_01365</name>
</gene>
<dbReference type="PROSITE" id="PS51704">
    <property type="entry name" value="GP_PDE"/>
    <property type="match status" value="1"/>
</dbReference>